<gene>
    <name evidence="3" type="ORF">OKA05_28085</name>
</gene>
<dbReference type="RefSeq" id="WP_264490551.1">
    <property type="nucleotide sequence ID" value="NZ_JAPDDT010000026.1"/>
</dbReference>
<evidence type="ECO:0000256" key="1">
    <source>
        <dbReference type="ARBA" id="ARBA00022729"/>
    </source>
</evidence>
<keyword evidence="1 2" id="KW-0732">Signal</keyword>
<dbReference type="InterPro" id="IPR013425">
    <property type="entry name" value="Autotrns_rpt"/>
</dbReference>
<evidence type="ECO:0000256" key="2">
    <source>
        <dbReference type="SAM" id="SignalP"/>
    </source>
</evidence>
<feature type="chain" id="PRO_5046075020" evidence="2">
    <location>
        <begin position="21"/>
        <end position="2766"/>
    </location>
</feature>
<comment type="caution">
    <text evidence="3">The sequence shown here is derived from an EMBL/GenBank/DDBJ whole genome shotgun (WGS) entry which is preliminary data.</text>
</comment>
<dbReference type="SUPFAM" id="SSF51126">
    <property type="entry name" value="Pectin lyase-like"/>
    <property type="match status" value="4"/>
</dbReference>
<dbReference type="Pfam" id="PF12951">
    <property type="entry name" value="PATR"/>
    <property type="match status" value="8"/>
</dbReference>
<sequence length="2766" mass="271551">MTTRASLQALALFAAPASFAANLYWDNNGGTANDWSALANWSTVVAGGTDPAAVPGSVDLAIFSASSVASGQTVNLNAARAVTGLSFTSSQAHALQGGGTNQILTLGASGIDLTGTGAQVIGSATAGQQVAIALSGNQLWTNSNNTGSLTVNNGVAPATAANTTLTLGGASTAANRINGVIANNGAGVTSITKTGTGTWYLGNTTAAPANTFTGAVTINGGTLRVERPNTVATYANLGAGVVAVNSGATLHFFTASSANVLTHTNNLTLSSGTIFYEDGNTTLSGTVGLTGSNTFRGRWDDKNLTLSGVVSGTGGITKINTTATGAVELILSGANTFTSAATGGVMTINGGYVRLANAGALGNTPTILANNTQAASTVGVRLAGGINIGAGRTLVLRNGPNLANDQRAALDNISGNNTWSGSIVLESPVAGVRNQTLSAASGTTLTINGTVYNSPTLPSGGLFVRGAGNGIINGNVFLGSGMFLKTDGGTWTVNSTGNTQGSTTVANGGVVINTTSALEPGKPLTLGEGNSNSGTLTINSGFSQNFATIDSAVGSNGAHNITGAGSLDTGLAGTIATIGNGTAADDLTLSIATVTGSGTLTKAGEGTLFVNGTTASAPVALSGGTLRGAGTFTGGLTIGTGTTLMPGNTTTAGSITASALALTNGTLAVNLGSGGNDVINVTSSGGLTQSGTTTVNVTPTGTISTASTFYPIISYTGSSPGTAGFSVGSLPPRVAGSITDNGSAIGLTATNDKVRWTGTNGAVWDINTTQNWRTVAGNTATNYLQGDELIFTDAGANTSITLGVAVTPASVDFQNTSGGPAYTLSGAGALTGSMPFAKTGTGTVTLSGSAAHSYSGATSIAAGTLEVNAATSNLTGTSGVDVAGGATLRLFAANADFGFNRVLSGSGTVEIDPLAGGTPLPRSLTLTGASPSFSGTLRLAPSGTLAANGSFRLSSVAPAALGTASIEVNPRAQLWHTGTIANNLILAGYGFQETSGGTAATAATGADGSSPTVPSGTYAGSSGIGAIRMNDGGGISGNILLADDAKIMPYGGTGTLSGTLTNATPADDLVVGGGASGANLVLTGNASALERIWVNGGGTTGTNTLVIGNNTTTGTLGSGDVVLYQDAAAAGLRMQRSDGYSLPAGQNIIAAHNGTATNLTKSFLHANTTGTGFTIGGGGANVIDLTDGTNGGVLQVGTNVTGAVLNLASGATVEARGLWVGDNVNNSSTVNQTGGSVAVNGINTDTSNNIRVGHYATETSTYNLSGGTLSFGSAAPATTPSATGELAGGIYVGVDGQGILNHSGGTVSTNFVVLDNRSNTASGVNMTTGIDQYNLSSAGLLELKSAYGVIGRNTSTLVNLNGGTVRITAADGSDVALNSDINSSGTTTLDTVNATRTFSLMNNITGNGTLSVTGGGAIRLNPDSNATRTGTSTGSGTQSISAILAGSSAVTKLGSGTTTLAAVNSYNGATTVSAGRLNIDGSILNSVVSVANGAGLGGEGSAGSITFGSLGGDATSLFADATTPGALTSTGTLTVNGTVNVNLAGAPAGAGAFTVLNHGGTVATAANFALANAANYRSSTFNVGANNVTLDVTKKSLVWDGSTTTWEIAGTDNDWNAGANDNFFTGDNVTFDETHIAGDQTVTMTGALLPGSVTVDNDTYKYTLTGSGFGGSGGLTKTGDVDLDLGGVNTFTGPVSISGGIVKLTTTGALGNGSAIAISGGGTLDLGSHTANTLNLGSKVVTISGTGVTGLGAITQSGANDQQNAFQFLTLAGNATISGSGRYDVRGASSVLDLGGFTLTKEGSNKVYATVDGTVTSGNVQVNGGTFAVWNGTVQGSGTITADFGGTVEISNTVIGKFTRQVTLNGGSLTSASAATTTGNVVLTDDSTFTNTADLFISGALSETGGPFDLVKTGAGALVLNGTNSLTGKVNVSTGILRVTGDALLGPVPGSPVADSITLQSGGRLQAGATTGVDMTLHSNRGVTLATGDGGFHVWTGFTMNYGGAITGPGNLTKSDGGTLVYSGTANHTGSTNFSAGTATLSGATLSSTANFLMTGGITNLNSGSLVTTAGSTTIGTATFNVAGGSLTTGRFVLDEGSNTSSTVNHTAGTVSITGTDNTNTNQASFLFGHWAGGNTATYNLSGGTLNSTGAELSFGWDSTNAVFNQTGGTANLLGLDLGNTRNNTAVYNLNGGRLNLGANGITTNGNKTVNLGAGTLGAFANWSSGQALAMAGAVTPTTVDTLDSVDGITARTITLSGLLSGNGGIVKAGAGTLTLNRTGAASNTYSGGTTVNAGTLKLFGNNDAASVVGSGTLTINAGAIVEANSHNALGQGAGAALTPVVINGGSFLADEYNHLNSATLTAGTIGIRSGVTQVDGIDMRTRNAVTPVLTSLAHASPSTVTSKLSLTNNTTVSVADGAATTDLQISGAIVGVGTLTKTGAGTLELTGVSTYTGATSVNAGTLRVNTGSLGNTAVTVATTGTLGGTGSIAGATTVQSGGTLAPGNSAGTLNFGSTVNLQAGSSYAVEITGAATHDKVAATGALTANGTIAVTLSGYTPVAGNTFDIVDAASITGTPTFNFTAAVLTAGLVWDTSAFATTGVISVVTDDPYTAWASFYGVTEGKNGDDDKDGESNLLEFATNSNPANGSSRPRAYGKMHVLGGDKALTYTVAVRKNAVFAAGAPDASKREAIKDKVEYTIEASNELGIWNSVVVTELAPVDAAAVQTAITPALPALDADWEWHTFRTDGGAPADVRDFIRLSVAEAP</sequence>
<organism evidence="3 4">
    <name type="scientific">Luteolibacter arcticus</name>
    <dbReference type="NCBI Taxonomy" id="1581411"/>
    <lineage>
        <taxon>Bacteria</taxon>
        <taxon>Pseudomonadati</taxon>
        <taxon>Verrucomicrobiota</taxon>
        <taxon>Verrucomicrobiia</taxon>
        <taxon>Verrucomicrobiales</taxon>
        <taxon>Verrucomicrobiaceae</taxon>
        <taxon>Luteolibacter</taxon>
    </lineage>
</organism>
<dbReference type="Proteomes" id="UP001320876">
    <property type="component" value="Unassembled WGS sequence"/>
</dbReference>
<dbReference type="NCBIfam" id="TIGR02601">
    <property type="entry name" value="autotrns_rpt"/>
    <property type="match status" value="6"/>
</dbReference>
<name>A0ABT3GSD7_9BACT</name>
<dbReference type="InterPro" id="IPR011050">
    <property type="entry name" value="Pectin_lyase_fold/virulence"/>
</dbReference>
<dbReference type="EMBL" id="JAPDDT010000026">
    <property type="protein sequence ID" value="MCW1926443.1"/>
    <property type="molecule type" value="Genomic_DNA"/>
</dbReference>
<evidence type="ECO:0000313" key="4">
    <source>
        <dbReference type="Proteomes" id="UP001320876"/>
    </source>
</evidence>
<reference evidence="3 4" key="1">
    <citation type="submission" date="2022-10" db="EMBL/GenBank/DDBJ databases">
        <title>Luteolibacter arcticus strain CCTCC AB 2014275, whole genome shotgun sequencing project.</title>
        <authorList>
            <person name="Zhao G."/>
            <person name="Shen L."/>
        </authorList>
    </citation>
    <scope>NUCLEOTIDE SEQUENCE [LARGE SCALE GENOMIC DNA]</scope>
    <source>
        <strain evidence="3 4">CCTCC AB 2014275</strain>
    </source>
</reference>
<evidence type="ECO:0000313" key="3">
    <source>
        <dbReference type="EMBL" id="MCW1926443.1"/>
    </source>
</evidence>
<accession>A0ABT3GSD7</accession>
<proteinExistence type="predicted"/>
<keyword evidence="4" id="KW-1185">Reference proteome</keyword>
<protein>
    <submittedName>
        <fullName evidence="3">Autotransporter-associated beta strand repeat-containing protein</fullName>
    </submittedName>
</protein>
<feature type="signal peptide" evidence="2">
    <location>
        <begin position="1"/>
        <end position="20"/>
    </location>
</feature>